<dbReference type="InterPro" id="IPR018060">
    <property type="entry name" value="HTH_AraC"/>
</dbReference>
<dbReference type="GO" id="GO:0003700">
    <property type="term" value="F:DNA-binding transcription factor activity"/>
    <property type="evidence" value="ECO:0007669"/>
    <property type="project" value="InterPro"/>
</dbReference>
<dbReference type="OrthoDB" id="5295174at2"/>
<sequence length="531" mass="61769">MRLRNAFLKKKILHANKFIVLLMLTCGICMFPQKKSEKEDIYKNALGDLYTHPEKTITISEYLSINADADEERSKALNLKAEAQILQGNYIVALNALLESLHSNSFNDDSTELLRTNLILGDLYRKLGVIPKAEERLDLVEKKFDGNFTDVPEKISLYIDFLTARSILLCEQKKYLKATEVIDDALLKKFSSRFPYQVSRSYSQLAKAYGMDQKWDRSLQYAEKALQLSIKSGLEENFMAYAELDVAKANFIQKNKQQYLSEIPKLIILAEKVNDIVLKKNIHQFLADFYLSEGNNAKYQFHNLKYLELNESINSAQQKASDLILALSESDFKAKDHRRYKTNHILIWVIGFAFLVLGFVFWFRFRTRQNYNYYKEYISKLKKTQKEEEIMISGKEDVEEMSKTPQLIPEKTEQILLEKLLAFEKGKDFTKKSLTLHSLAKELDTNTRYLSEIVNKHKQKNFNSYINELRINYIINKLRNEPSFLNYKISYLAEESGFSSHTSFSTVFKTVTGISPKEFISFIKKEFSIAN</sequence>
<dbReference type="SUPFAM" id="SSF48452">
    <property type="entry name" value="TPR-like"/>
    <property type="match status" value="1"/>
</dbReference>
<proteinExistence type="predicted"/>
<name>A0A1G7SVA0_9FLAO</name>
<protein>
    <submittedName>
        <fullName evidence="6">Helix-turn-helix domain-containing protein</fullName>
    </submittedName>
</protein>
<dbReference type="InterPro" id="IPR011990">
    <property type="entry name" value="TPR-like_helical_dom_sf"/>
</dbReference>
<keyword evidence="7" id="KW-1185">Reference proteome</keyword>
<dbReference type="InterPro" id="IPR009057">
    <property type="entry name" value="Homeodomain-like_sf"/>
</dbReference>
<dbReference type="EMBL" id="FNBH01000003">
    <property type="protein sequence ID" value="SDG26975.1"/>
    <property type="molecule type" value="Genomic_DNA"/>
</dbReference>
<keyword evidence="2" id="KW-0238">DNA-binding</keyword>
<dbReference type="Pfam" id="PF12833">
    <property type="entry name" value="HTH_18"/>
    <property type="match status" value="1"/>
</dbReference>
<dbReference type="Gene3D" id="1.25.40.10">
    <property type="entry name" value="Tetratricopeptide repeat domain"/>
    <property type="match status" value="1"/>
</dbReference>
<keyword evidence="1" id="KW-0805">Transcription regulation</keyword>
<dbReference type="PROSITE" id="PS01124">
    <property type="entry name" value="HTH_ARAC_FAMILY_2"/>
    <property type="match status" value="1"/>
</dbReference>
<evidence type="ECO:0000259" key="5">
    <source>
        <dbReference type="PROSITE" id="PS01124"/>
    </source>
</evidence>
<keyword evidence="4" id="KW-1133">Transmembrane helix</keyword>
<evidence type="ECO:0000256" key="3">
    <source>
        <dbReference type="ARBA" id="ARBA00023163"/>
    </source>
</evidence>
<dbReference type="STRING" id="454006.SAMN05421825_3094"/>
<organism evidence="6 7">
    <name type="scientific">Epilithonimonas hungarica</name>
    <dbReference type="NCBI Taxonomy" id="454006"/>
    <lineage>
        <taxon>Bacteria</taxon>
        <taxon>Pseudomonadati</taxon>
        <taxon>Bacteroidota</taxon>
        <taxon>Flavobacteriia</taxon>
        <taxon>Flavobacteriales</taxon>
        <taxon>Weeksellaceae</taxon>
        <taxon>Chryseobacterium group</taxon>
        <taxon>Epilithonimonas</taxon>
    </lineage>
</organism>
<dbReference type="GO" id="GO:0043565">
    <property type="term" value="F:sequence-specific DNA binding"/>
    <property type="evidence" value="ECO:0007669"/>
    <property type="project" value="InterPro"/>
</dbReference>
<dbReference type="PANTHER" id="PTHR43280">
    <property type="entry name" value="ARAC-FAMILY TRANSCRIPTIONAL REGULATOR"/>
    <property type="match status" value="1"/>
</dbReference>
<accession>A0A1G7SVA0</accession>
<evidence type="ECO:0000256" key="1">
    <source>
        <dbReference type="ARBA" id="ARBA00023015"/>
    </source>
</evidence>
<dbReference type="SMART" id="SM00342">
    <property type="entry name" value="HTH_ARAC"/>
    <property type="match status" value="1"/>
</dbReference>
<dbReference type="PANTHER" id="PTHR43280:SF2">
    <property type="entry name" value="HTH-TYPE TRANSCRIPTIONAL REGULATOR EXSA"/>
    <property type="match status" value="1"/>
</dbReference>
<keyword evidence="4" id="KW-0812">Transmembrane</keyword>
<feature type="domain" description="HTH araC/xylS-type" evidence="5">
    <location>
        <begin position="427"/>
        <end position="522"/>
    </location>
</feature>
<dbReference type="SUPFAM" id="SSF46689">
    <property type="entry name" value="Homeodomain-like"/>
    <property type="match status" value="1"/>
</dbReference>
<dbReference type="Proteomes" id="UP000199203">
    <property type="component" value="Unassembled WGS sequence"/>
</dbReference>
<evidence type="ECO:0000256" key="2">
    <source>
        <dbReference type="ARBA" id="ARBA00023125"/>
    </source>
</evidence>
<evidence type="ECO:0000313" key="7">
    <source>
        <dbReference type="Proteomes" id="UP000199203"/>
    </source>
</evidence>
<gene>
    <name evidence="6" type="ORF">SAMN05421825_3094</name>
</gene>
<feature type="transmembrane region" description="Helical" evidence="4">
    <location>
        <begin position="12"/>
        <end position="33"/>
    </location>
</feature>
<evidence type="ECO:0000256" key="4">
    <source>
        <dbReference type="SAM" id="Phobius"/>
    </source>
</evidence>
<keyword evidence="4" id="KW-0472">Membrane</keyword>
<feature type="transmembrane region" description="Helical" evidence="4">
    <location>
        <begin position="345"/>
        <end position="365"/>
    </location>
</feature>
<reference evidence="7" key="1">
    <citation type="submission" date="2016-10" db="EMBL/GenBank/DDBJ databases">
        <authorList>
            <person name="Varghese N."/>
            <person name="Submissions S."/>
        </authorList>
    </citation>
    <scope>NUCLEOTIDE SEQUENCE [LARGE SCALE GENOMIC DNA]</scope>
    <source>
        <strain evidence="7">DSM 19684</strain>
    </source>
</reference>
<dbReference type="Gene3D" id="1.10.10.60">
    <property type="entry name" value="Homeodomain-like"/>
    <property type="match status" value="2"/>
</dbReference>
<dbReference type="AlphaFoldDB" id="A0A1G7SVA0"/>
<keyword evidence="3" id="KW-0804">Transcription</keyword>
<evidence type="ECO:0000313" key="6">
    <source>
        <dbReference type="EMBL" id="SDG26975.1"/>
    </source>
</evidence>